<proteinExistence type="predicted"/>
<gene>
    <name evidence="1" type="ORF">C1645_743642</name>
</gene>
<dbReference type="AlphaFoldDB" id="A0A397S9I7"/>
<dbReference type="EMBL" id="QKYT01000645">
    <property type="protein sequence ID" value="RIA82628.1"/>
    <property type="molecule type" value="Genomic_DNA"/>
</dbReference>
<organism evidence="1 2">
    <name type="scientific">Glomus cerebriforme</name>
    <dbReference type="NCBI Taxonomy" id="658196"/>
    <lineage>
        <taxon>Eukaryota</taxon>
        <taxon>Fungi</taxon>
        <taxon>Fungi incertae sedis</taxon>
        <taxon>Mucoromycota</taxon>
        <taxon>Glomeromycotina</taxon>
        <taxon>Glomeromycetes</taxon>
        <taxon>Glomerales</taxon>
        <taxon>Glomeraceae</taxon>
        <taxon>Glomus</taxon>
    </lineage>
</organism>
<reference evidence="1 2" key="1">
    <citation type="submission" date="2018-06" db="EMBL/GenBank/DDBJ databases">
        <title>Comparative genomics reveals the genomic features of Rhizophagus irregularis, R. cerebriforme, R. diaphanum and Gigaspora rosea, and their symbiotic lifestyle signature.</title>
        <authorList>
            <person name="Morin E."/>
            <person name="San Clemente H."/>
            <person name="Chen E.C.H."/>
            <person name="De La Providencia I."/>
            <person name="Hainaut M."/>
            <person name="Kuo A."/>
            <person name="Kohler A."/>
            <person name="Murat C."/>
            <person name="Tang N."/>
            <person name="Roy S."/>
            <person name="Loubradou J."/>
            <person name="Henrissat B."/>
            <person name="Grigoriev I.V."/>
            <person name="Corradi N."/>
            <person name="Roux C."/>
            <person name="Martin F.M."/>
        </authorList>
    </citation>
    <scope>NUCLEOTIDE SEQUENCE [LARGE SCALE GENOMIC DNA]</scope>
    <source>
        <strain evidence="1 2">DAOM 227022</strain>
    </source>
</reference>
<accession>A0A397S9I7</accession>
<evidence type="ECO:0000313" key="2">
    <source>
        <dbReference type="Proteomes" id="UP000265703"/>
    </source>
</evidence>
<evidence type="ECO:0000313" key="1">
    <source>
        <dbReference type="EMBL" id="RIA82628.1"/>
    </source>
</evidence>
<protein>
    <submittedName>
        <fullName evidence="1">Uncharacterized protein</fullName>
    </submittedName>
</protein>
<dbReference type="Proteomes" id="UP000265703">
    <property type="component" value="Unassembled WGS sequence"/>
</dbReference>
<name>A0A397S9I7_9GLOM</name>
<comment type="caution">
    <text evidence="1">The sequence shown here is derived from an EMBL/GenBank/DDBJ whole genome shotgun (WGS) entry which is preliminary data.</text>
</comment>
<sequence length="179" mass="20910">MTEGVPTPKQYHVTGAKRLLTFLFFSCKFFELFGLEWKGKTVLLALRSKMGRENSSPSFSLKWEGKTVLCTFDLMLESKKILLAFRLVRKIGKYSFSFLVDSPLVQVLGIRKWFLNFILNYRDSALGIQNQKEIFSSENLGLKIFSSGNSESEKKHKFHNELLYYKFYFSFFLSLLETF</sequence>
<keyword evidence="2" id="KW-1185">Reference proteome</keyword>